<dbReference type="InParanoid" id="D7EK35"/>
<dbReference type="EMBL" id="KQ971492">
    <property type="protein sequence ID" value="EFA12985.1"/>
    <property type="molecule type" value="Genomic_DNA"/>
</dbReference>
<protein>
    <submittedName>
        <fullName evidence="1">Uncharacterized protein</fullName>
    </submittedName>
</protein>
<keyword evidence="2" id="KW-1185">Reference proteome</keyword>
<evidence type="ECO:0000313" key="1">
    <source>
        <dbReference type="EMBL" id="EFA12985.1"/>
    </source>
</evidence>
<reference evidence="1 2" key="2">
    <citation type="journal article" date="2010" name="Nucleic Acids Res.">
        <title>BeetleBase in 2010: revisions to provide comprehensive genomic information for Tribolium castaneum.</title>
        <authorList>
            <person name="Kim H.S."/>
            <person name="Murphy T."/>
            <person name="Xia J."/>
            <person name="Caragea D."/>
            <person name="Park Y."/>
            <person name="Beeman R.W."/>
            <person name="Lorenzen M.D."/>
            <person name="Butcher S."/>
            <person name="Manak J.R."/>
            <person name="Brown S.J."/>
        </authorList>
    </citation>
    <scope>NUCLEOTIDE SEQUENCE [LARGE SCALE GENOMIC DNA]</scope>
    <source>
        <strain evidence="1 2">Georgia GA2</strain>
    </source>
</reference>
<evidence type="ECO:0000313" key="2">
    <source>
        <dbReference type="Proteomes" id="UP000007266"/>
    </source>
</evidence>
<reference evidence="1 2" key="1">
    <citation type="journal article" date="2008" name="Nature">
        <title>The genome of the model beetle and pest Tribolium castaneum.</title>
        <authorList>
            <consortium name="Tribolium Genome Sequencing Consortium"/>
            <person name="Richards S."/>
            <person name="Gibbs R.A."/>
            <person name="Weinstock G.M."/>
            <person name="Brown S.J."/>
            <person name="Denell R."/>
            <person name="Beeman R.W."/>
            <person name="Gibbs R."/>
            <person name="Beeman R.W."/>
            <person name="Brown S.J."/>
            <person name="Bucher G."/>
            <person name="Friedrich M."/>
            <person name="Grimmelikhuijzen C.J."/>
            <person name="Klingler M."/>
            <person name="Lorenzen M."/>
            <person name="Richards S."/>
            <person name="Roth S."/>
            <person name="Schroder R."/>
            <person name="Tautz D."/>
            <person name="Zdobnov E.M."/>
            <person name="Muzny D."/>
            <person name="Gibbs R.A."/>
            <person name="Weinstock G.M."/>
            <person name="Attaway T."/>
            <person name="Bell S."/>
            <person name="Buhay C.J."/>
            <person name="Chandrabose M.N."/>
            <person name="Chavez D."/>
            <person name="Clerk-Blankenburg K.P."/>
            <person name="Cree A."/>
            <person name="Dao M."/>
            <person name="Davis C."/>
            <person name="Chacko J."/>
            <person name="Dinh H."/>
            <person name="Dugan-Rocha S."/>
            <person name="Fowler G."/>
            <person name="Garner T.T."/>
            <person name="Garnes J."/>
            <person name="Gnirke A."/>
            <person name="Hawes A."/>
            <person name="Hernandez J."/>
            <person name="Hines S."/>
            <person name="Holder M."/>
            <person name="Hume J."/>
            <person name="Jhangiani S.N."/>
            <person name="Joshi V."/>
            <person name="Khan Z.M."/>
            <person name="Jackson L."/>
            <person name="Kovar C."/>
            <person name="Kowis A."/>
            <person name="Lee S."/>
            <person name="Lewis L.R."/>
            <person name="Margolis J."/>
            <person name="Morgan M."/>
            <person name="Nazareth L.V."/>
            <person name="Nguyen N."/>
            <person name="Okwuonu G."/>
            <person name="Parker D."/>
            <person name="Richards S."/>
            <person name="Ruiz S.J."/>
            <person name="Santibanez J."/>
            <person name="Savard J."/>
            <person name="Scherer S.E."/>
            <person name="Schneider B."/>
            <person name="Sodergren E."/>
            <person name="Tautz D."/>
            <person name="Vattahil S."/>
            <person name="Villasana D."/>
            <person name="White C.S."/>
            <person name="Wright R."/>
            <person name="Park Y."/>
            <person name="Beeman R.W."/>
            <person name="Lord J."/>
            <person name="Oppert B."/>
            <person name="Lorenzen M."/>
            <person name="Brown S."/>
            <person name="Wang L."/>
            <person name="Savard J."/>
            <person name="Tautz D."/>
            <person name="Richards S."/>
            <person name="Weinstock G."/>
            <person name="Gibbs R.A."/>
            <person name="Liu Y."/>
            <person name="Worley K."/>
            <person name="Weinstock G."/>
            <person name="Elsik C.G."/>
            <person name="Reese J.T."/>
            <person name="Elhaik E."/>
            <person name="Landan G."/>
            <person name="Graur D."/>
            <person name="Arensburger P."/>
            <person name="Atkinson P."/>
            <person name="Beeman R.W."/>
            <person name="Beidler J."/>
            <person name="Brown S.J."/>
            <person name="Demuth J.P."/>
            <person name="Drury D.W."/>
            <person name="Du Y.Z."/>
            <person name="Fujiwara H."/>
            <person name="Lorenzen M."/>
            <person name="Maselli V."/>
            <person name="Osanai M."/>
            <person name="Park Y."/>
            <person name="Robertson H.M."/>
            <person name="Tu Z."/>
            <person name="Wang J.J."/>
            <person name="Wang S."/>
            <person name="Richards S."/>
            <person name="Song H."/>
            <person name="Zhang L."/>
            <person name="Sodergren E."/>
            <person name="Werner D."/>
            <person name="Stanke M."/>
            <person name="Morgenstern B."/>
            <person name="Solovyev V."/>
            <person name="Kosarev P."/>
            <person name="Brown G."/>
            <person name="Chen H.C."/>
            <person name="Ermolaeva O."/>
            <person name="Hlavina W."/>
            <person name="Kapustin Y."/>
            <person name="Kiryutin B."/>
            <person name="Kitts P."/>
            <person name="Maglott D."/>
            <person name="Pruitt K."/>
            <person name="Sapojnikov V."/>
            <person name="Souvorov A."/>
            <person name="Mackey A.J."/>
            <person name="Waterhouse R.M."/>
            <person name="Wyder S."/>
            <person name="Zdobnov E.M."/>
            <person name="Zdobnov E.M."/>
            <person name="Wyder S."/>
            <person name="Kriventseva E.V."/>
            <person name="Kadowaki T."/>
            <person name="Bork P."/>
            <person name="Aranda M."/>
            <person name="Bao R."/>
            <person name="Beermann A."/>
            <person name="Berns N."/>
            <person name="Bolognesi R."/>
            <person name="Bonneton F."/>
            <person name="Bopp D."/>
            <person name="Brown S.J."/>
            <person name="Bucher G."/>
            <person name="Butts T."/>
            <person name="Chaumot A."/>
            <person name="Denell R.E."/>
            <person name="Ferrier D.E."/>
            <person name="Friedrich M."/>
            <person name="Gordon C.M."/>
            <person name="Jindra M."/>
            <person name="Klingler M."/>
            <person name="Lan Q."/>
            <person name="Lattorff H.M."/>
            <person name="Laudet V."/>
            <person name="von Levetsow C."/>
            <person name="Liu Z."/>
            <person name="Lutz R."/>
            <person name="Lynch J.A."/>
            <person name="da Fonseca R.N."/>
            <person name="Posnien N."/>
            <person name="Reuter R."/>
            <person name="Roth S."/>
            <person name="Savard J."/>
            <person name="Schinko J.B."/>
            <person name="Schmitt C."/>
            <person name="Schoppmeier M."/>
            <person name="Schroder R."/>
            <person name="Shippy T.D."/>
            <person name="Simonnet F."/>
            <person name="Marques-Souza H."/>
            <person name="Tautz D."/>
            <person name="Tomoyasu Y."/>
            <person name="Trauner J."/>
            <person name="Van der Zee M."/>
            <person name="Vervoort M."/>
            <person name="Wittkopp N."/>
            <person name="Wimmer E.A."/>
            <person name="Yang X."/>
            <person name="Jones A.K."/>
            <person name="Sattelle D.B."/>
            <person name="Ebert P.R."/>
            <person name="Nelson D."/>
            <person name="Scott J.G."/>
            <person name="Beeman R.W."/>
            <person name="Muthukrishnan S."/>
            <person name="Kramer K.J."/>
            <person name="Arakane Y."/>
            <person name="Beeman R.W."/>
            <person name="Zhu Q."/>
            <person name="Hogenkamp D."/>
            <person name="Dixit R."/>
            <person name="Oppert B."/>
            <person name="Jiang H."/>
            <person name="Zou Z."/>
            <person name="Marshall J."/>
            <person name="Elpidina E."/>
            <person name="Vinokurov K."/>
            <person name="Oppert C."/>
            <person name="Zou Z."/>
            <person name="Evans J."/>
            <person name="Lu Z."/>
            <person name="Zhao P."/>
            <person name="Sumathipala N."/>
            <person name="Altincicek B."/>
            <person name="Vilcinskas A."/>
            <person name="Williams M."/>
            <person name="Hultmark D."/>
            <person name="Hetru C."/>
            <person name="Jiang H."/>
            <person name="Grimmelikhuijzen C.J."/>
            <person name="Hauser F."/>
            <person name="Cazzamali G."/>
            <person name="Williamson M."/>
            <person name="Park Y."/>
            <person name="Li B."/>
            <person name="Tanaka Y."/>
            <person name="Predel R."/>
            <person name="Neupert S."/>
            <person name="Schachtner J."/>
            <person name="Verleyen P."/>
            <person name="Raible F."/>
            <person name="Bork P."/>
            <person name="Friedrich M."/>
            <person name="Walden K.K."/>
            <person name="Robertson H.M."/>
            <person name="Angeli S."/>
            <person name="Foret S."/>
            <person name="Bucher G."/>
            <person name="Schuetz S."/>
            <person name="Maleszka R."/>
            <person name="Wimmer E.A."/>
            <person name="Beeman R.W."/>
            <person name="Lorenzen M."/>
            <person name="Tomoyasu Y."/>
            <person name="Miller S.C."/>
            <person name="Grossmann D."/>
            <person name="Bucher G."/>
        </authorList>
    </citation>
    <scope>NUCLEOTIDE SEQUENCE [LARGE SCALE GENOMIC DNA]</scope>
    <source>
        <strain evidence="1 2">Georgia GA2</strain>
    </source>
</reference>
<proteinExistence type="predicted"/>
<dbReference type="HOGENOM" id="CLU_1808718_0_0_1"/>
<dbReference type="AlphaFoldDB" id="D7EK35"/>
<gene>
    <name evidence="1" type="primary">GLEAN_04288</name>
    <name evidence="1" type="ORF">TcasGA2_TC004288</name>
</gene>
<name>D7EK35_TRICA</name>
<sequence>MPKSRPKKTTFYRRLKEYSLLFSDVTENNNVSINSEAASSTSSVISKCSHEPEVEHVSVSDSFDDADNFASFTNSSSDDSSSDNDNQYTFNSFHTDEKKVEGNLANELRHGPLLTMYPIKVCSISYKFSTKLILTYQKIQELF</sequence>
<dbReference type="Proteomes" id="UP000007266">
    <property type="component" value="Unassembled WGS sequence"/>
</dbReference>
<organism evidence="1 2">
    <name type="scientific">Tribolium castaneum</name>
    <name type="common">Red flour beetle</name>
    <dbReference type="NCBI Taxonomy" id="7070"/>
    <lineage>
        <taxon>Eukaryota</taxon>
        <taxon>Metazoa</taxon>
        <taxon>Ecdysozoa</taxon>
        <taxon>Arthropoda</taxon>
        <taxon>Hexapoda</taxon>
        <taxon>Insecta</taxon>
        <taxon>Pterygota</taxon>
        <taxon>Neoptera</taxon>
        <taxon>Endopterygota</taxon>
        <taxon>Coleoptera</taxon>
        <taxon>Polyphaga</taxon>
        <taxon>Cucujiformia</taxon>
        <taxon>Tenebrionidae</taxon>
        <taxon>Tenebrionidae incertae sedis</taxon>
        <taxon>Tribolium</taxon>
    </lineage>
</organism>
<accession>D7EK35</accession>